<organism evidence="9 10">
    <name type="scientific">Aromatoleum evansii</name>
    <name type="common">Azoarcus evansii</name>
    <dbReference type="NCBI Taxonomy" id="59406"/>
    <lineage>
        <taxon>Bacteria</taxon>
        <taxon>Pseudomonadati</taxon>
        <taxon>Pseudomonadota</taxon>
        <taxon>Betaproteobacteria</taxon>
        <taxon>Rhodocyclales</taxon>
        <taxon>Rhodocyclaceae</taxon>
        <taxon>Aromatoleum</taxon>
    </lineage>
</organism>
<evidence type="ECO:0000256" key="6">
    <source>
        <dbReference type="ARBA" id="ARBA00022989"/>
    </source>
</evidence>
<feature type="transmembrane region" description="Helical" evidence="8">
    <location>
        <begin position="393"/>
        <end position="413"/>
    </location>
</feature>
<keyword evidence="8" id="KW-0997">Cell inner membrane</keyword>
<keyword evidence="10" id="KW-1185">Reference proteome</keyword>
<keyword evidence="8" id="KW-0769">Symport</keyword>
<feature type="transmembrane region" description="Helical" evidence="8">
    <location>
        <begin position="186"/>
        <end position="205"/>
    </location>
</feature>
<comment type="subcellular location">
    <subcellularLocation>
        <location evidence="8">Cell inner membrane</location>
        <topology evidence="8">Multi-pass membrane protein</topology>
    </subcellularLocation>
    <subcellularLocation>
        <location evidence="1">Cell membrane</location>
        <topology evidence="1">Multi-pass membrane protein</topology>
    </subcellularLocation>
</comment>
<keyword evidence="6 8" id="KW-1133">Transmembrane helix</keyword>
<sequence length="466" mass="49059">MQFLNQFFTALNDLVWGVPMIVLILGTGLYLQLRLGFMPIFKIPYGFRMIWRSRTPGAKAEGEISPFAALMTALSATVGTGNIAGVASAIAIGGPGALFWMWMTALVGMATKYSEVVLAVKYREVDDKGEHAGGPMYAIKNGLAKHWHWLGTAFAIFGGLAGFGIGNMVQANGIASAVHNAFGVETWITGVVLVVLTGAVVLGGIKRIGAVAEWLVPFMCIAYIGCVAVILFVFADRIPDALATIFRQAFSPTAATGGFVGASVMLAIQKGVARGIFSNEAGLGTAGIAQAAGATSNPVFSGLIGMMGTFIDTIIVCTMTGLAIMVSGVWDSGATGAVLSSAAFEAAMPGVGKYLLAASLAVFAFTTILGWAYYGEKCWEFLLGTASEKPFRILWTVAVYFGAVLSLDFAWLVADTLNALMAIPNLISLLLLSPVIVKLTREYFAEQRGEAQQSENPSVSAARATH</sequence>
<dbReference type="PROSITE" id="PS00873">
    <property type="entry name" value="NA_ALANINE_SYMP"/>
    <property type="match status" value="1"/>
</dbReference>
<keyword evidence="3 8" id="KW-0813">Transport</keyword>
<dbReference type="PRINTS" id="PR00175">
    <property type="entry name" value="NAALASMPORT"/>
</dbReference>
<evidence type="ECO:0000256" key="2">
    <source>
        <dbReference type="ARBA" id="ARBA00009261"/>
    </source>
</evidence>
<dbReference type="PANTHER" id="PTHR30330">
    <property type="entry name" value="AGSS FAMILY TRANSPORTER, SODIUM-ALANINE"/>
    <property type="match status" value="1"/>
</dbReference>
<evidence type="ECO:0000313" key="9">
    <source>
        <dbReference type="EMBL" id="WRL44706.1"/>
    </source>
</evidence>
<dbReference type="PANTHER" id="PTHR30330:SF3">
    <property type="entry name" value="TRANSCRIPTIONAL REGULATOR, LRP FAMILY"/>
    <property type="match status" value="1"/>
</dbReference>
<dbReference type="Proteomes" id="UP001626593">
    <property type="component" value="Chromosome"/>
</dbReference>
<proteinExistence type="inferred from homology"/>
<feature type="transmembrane region" description="Helical" evidence="8">
    <location>
        <begin position="310"/>
        <end position="330"/>
    </location>
</feature>
<protein>
    <submittedName>
        <fullName evidence="9">Sodium:alanine symporter family protein</fullName>
    </submittedName>
</protein>
<dbReference type="NCBIfam" id="TIGR00835">
    <property type="entry name" value="agcS"/>
    <property type="match status" value="1"/>
</dbReference>
<evidence type="ECO:0000256" key="7">
    <source>
        <dbReference type="ARBA" id="ARBA00023136"/>
    </source>
</evidence>
<feature type="transmembrane region" description="Helical" evidence="8">
    <location>
        <begin position="354"/>
        <end position="373"/>
    </location>
</feature>
<feature type="transmembrane region" description="Helical" evidence="8">
    <location>
        <begin position="14"/>
        <end position="33"/>
    </location>
</feature>
<comment type="similarity">
    <text evidence="2 8">Belongs to the alanine or glycine:cation symporter (AGCS) (TC 2.A.25) family.</text>
</comment>
<evidence type="ECO:0000256" key="3">
    <source>
        <dbReference type="ARBA" id="ARBA00022448"/>
    </source>
</evidence>
<dbReference type="Gene3D" id="1.20.1740.10">
    <property type="entry name" value="Amino acid/polyamine transporter I"/>
    <property type="match status" value="1"/>
</dbReference>
<keyword evidence="5 8" id="KW-0812">Transmembrane</keyword>
<evidence type="ECO:0000256" key="8">
    <source>
        <dbReference type="RuleBase" id="RU363064"/>
    </source>
</evidence>
<reference evidence="9 10" key="1">
    <citation type="submission" date="2023-12" db="EMBL/GenBank/DDBJ databases">
        <title>A. evansii MAY27, complete genome.</title>
        <authorList>
            <person name="Wang Y."/>
        </authorList>
    </citation>
    <scope>NUCLEOTIDE SEQUENCE [LARGE SCALE GENOMIC DNA]</scope>
    <source>
        <strain evidence="9 10">MAY27</strain>
    </source>
</reference>
<dbReference type="RefSeq" id="WP_407278032.1">
    <property type="nucleotide sequence ID" value="NZ_CP141259.1"/>
</dbReference>
<gene>
    <name evidence="9" type="ORF">U5817_15990</name>
</gene>
<feature type="transmembrane region" description="Helical" evidence="8">
    <location>
        <begin position="249"/>
        <end position="268"/>
    </location>
</feature>
<dbReference type="EMBL" id="CP141259">
    <property type="protein sequence ID" value="WRL44706.1"/>
    <property type="molecule type" value="Genomic_DNA"/>
</dbReference>
<dbReference type="InterPro" id="IPR001463">
    <property type="entry name" value="Na/Ala_symport"/>
</dbReference>
<evidence type="ECO:0000256" key="4">
    <source>
        <dbReference type="ARBA" id="ARBA00022475"/>
    </source>
</evidence>
<evidence type="ECO:0000256" key="5">
    <source>
        <dbReference type="ARBA" id="ARBA00022692"/>
    </source>
</evidence>
<keyword evidence="4" id="KW-1003">Cell membrane</keyword>
<evidence type="ECO:0000313" key="10">
    <source>
        <dbReference type="Proteomes" id="UP001626593"/>
    </source>
</evidence>
<dbReference type="Pfam" id="PF01235">
    <property type="entry name" value="Na_Ala_symp"/>
    <property type="match status" value="1"/>
</dbReference>
<feature type="transmembrane region" description="Helical" evidence="8">
    <location>
        <begin position="67"/>
        <end position="93"/>
    </location>
</feature>
<name>A0ABZ1AI55_AROEV</name>
<feature type="transmembrane region" description="Helical" evidence="8">
    <location>
        <begin position="147"/>
        <end position="166"/>
    </location>
</feature>
<evidence type="ECO:0000256" key="1">
    <source>
        <dbReference type="ARBA" id="ARBA00004651"/>
    </source>
</evidence>
<feature type="transmembrane region" description="Helical" evidence="8">
    <location>
        <begin position="214"/>
        <end position="234"/>
    </location>
</feature>
<accession>A0ABZ1AI55</accession>
<keyword evidence="7 8" id="KW-0472">Membrane</keyword>